<keyword evidence="2" id="KW-1185">Reference proteome</keyword>
<dbReference type="Proteomes" id="UP001239111">
    <property type="component" value="Chromosome 2"/>
</dbReference>
<protein>
    <submittedName>
        <fullName evidence="1">Uncharacterized protein</fullName>
    </submittedName>
</protein>
<evidence type="ECO:0000313" key="2">
    <source>
        <dbReference type="Proteomes" id="UP001239111"/>
    </source>
</evidence>
<evidence type="ECO:0000313" key="1">
    <source>
        <dbReference type="EMBL" id="KAJ8679622.1"/>
    </source>
</evidence>
<gene>
    <name evidence="1" type="ORF">QAD02_015409</name>
</gene>
<comment type="caution">
    <text evidence="1">The sequence shown here is derived from an EMBL/GenBank/DDBJ whole genome shotgun (WGS) entry which is preliminary data.</text>
</comment>
<sequence>MAKALSITLNRGIYNRVFIVEGERRQFQKVGEGQSLVRDTTGARNQSIISHANAEPEKVEDIALWAKIIQNDCGGRKTGEIARGSRALLFRDDSEFIRNAITRAIITQPRCELDTITGALIGSPNWKLVVGSMIRLAVAT</sequence>
<organism evidence="1 2">
    <name type="scientific">Eretmocerus hayati</name>
    <dbReference type="NCBI Taxonomy" id="131215"/>
    <lineage>
        <taxon>Eukaryota</taxon>
        <taxon>Metazoa</taxon>
        <taxon>Ecdysozoa</taxon>
        <taxon>Arthropoda</taxon>
        <taxon>Hexapoda</taxon>
        <taxon>Insecta</taxon>
        <taxon>Pterygota</taxon>
        <taxon>Neoptera</taxon>
        <taxon>Endopterygota</taxon>
        <taxon>Hymenoptera</taxon>
        <taxon>Apocrita</taxon>
        <taxon>Proctotrupomorpha</taxon>
        <taxon>Chalcidoidea</taxon>
        <taxon>Aphelinidae</taxon>
        <taxon>Aphelininae</taxon>
        <taxon>Eretmocerus</taxon>
    </lineage>
</organism>
<reference evidence="1" key="1">
    <citation type="submission" date="2023-04" db="EMBL/GenBank/DDBJ databases">
        <title>A chromosome-level genome assembly of the parasitoid wasp Eretmocerus hayati.</title>
        <authorList>
            <person name="Zhong Y."/>
            <person name="Liu S."/>
            <person name="Liu Y."/>
        </authorList>
    </citation>
    <scope>NUCLEOTIDE SEQUENCE</scope>
    <source>
        <strain evidence="1">ZJU_SS_LIU_2023</strain>
    </source>
</reference>
<proteinExistence type="predicted"/>
<accession>A0ACC2P868</accession>
<dbReference type="EMBL" id="CM056742">
    <property type="protein sequence ID" value="KAJ8679622.1"/>
    <property type="molecule type" value="Genomic_DNA"/>
</dbReference>
<name>A0ACC2P868_9HYME</name>